<sequence>MTAPVCPECRDGKPWNCTGWTIDNDDNMTTCEGTSDD</sequence>
<name>A0A498BUY6_9MICO</name>
<comment type="caution">
    <text evidence="1">The sequence shown here is derived from an EMBL/GenBank/DDBJ whole genome shotgun (WGS) entry which is preliminary data.</text>
</comment>
<proteinExistence type="predicted"/>
<reference evidence="1 2" key="1">
    <citation type="journal article" date="2015" name="Stand. Genomic Sci.">
        <title>Genomic Encyclopedia of Bacterial and Archaeal Type Strains, Phase III: the genomes of soil and plant-associated and newly described type strains.</title>
        <authorList>
            <person name="Whitman W.B."/>
            <person name="Woyke T."/>
            <person name="Klenk H.P."/>
            <person name="Zhou Y."/>
            <person name="Lilburn T.G."/>
            <person name="Beck B.J."/>
            <person name="De Vos P."/>
            <person name="Vandamme P."/>
            <person name="Eisen J.A."/>
            <person name="Garrity G."/>
            <person name="Hugenholtz P."/>
            <person name="Kyrpides N.C."/>
        </authorList>
    </citation>
    <scope>NUCLEOTIDE SEQUENCE [LARGE SCALE GENOMIC DNA]</scope>
    <source>
        <strain evidence="1 2">S2T63</strain>
    </source>
</reference>
<dbReference type="AlphaFoldDB" id="A0A498BUY6"/>
<evidence type="ECO:0000313" key="2">
    <source>
        <dbReference type="Proteomes" id="UP000273158"/>
    </source>
</evidence>
<dbReference type="EMBL" id="RCDB01000003">
    <property type="protein sequence ID" value="RLK47634.1"/>
    <property type="molecule type" value="Genomic_DNA"/>
</dbReference>
<evidence type="ECO:0000313" key="1">
    <source>
        <dbReference type="EMBL" id="RLK47634.1"/>
    </source>
</evidence>
<protein>
    <submittedName>
        <fullName evidence="1">Uncharacterized protein</fullName>
    </submittedName>
</protein>
<keyword evidence="2" id="KW-1185">Reference proteome</keyword>
<organism evidence="1 2">
    <name type="scientific">Microbacterium telephonicum</name>
    <dbReference type="NCBI Taxonomy" id="1714841"/>
    <lineage>
        <taxon>Bacteria</taxon>
        <taxon>Bacillati</taxon>
        <taxon>Actinomycetota</taxon>
        <taxon>Actinomycetes</taxon>
        <taxon>Micrococcales</taxon>
        <taxon>Microbacteriaceae</taxon>
        <taxon>Microbacterium</taxon>
    </lineage>
</organism>
<gene>
    <name evidence="1" type="ORF">C7474_2229</name>
</gene>
<accession>A0A498BUY6</accession>
<dbReference type="Proteomes" id="UP000273158">
    <property type="component" value="Unassembled WGS sequence"/>
</dbReference>